<evidence type="ECO:0000313" key="12">
    <source>
        <dbReference type="EMBL" id="NDY96208.1"/>
    </source>
</evidence>
<evidence type="ECO:0000256" key="6">
    <source>
        <dbReference type="ARBA" id="ARBA00022729"/>
    </source>
</evidence>
<evidence type="ECO:0000256" key="4">
    <source>
        <dbReference type="ARBA" id="ARBA00022617"/>
    </source>
</evidence>
<dbReference type="EC" id="1.7.2.2" evidence="3"/>
<keyword evidence="9" id="KW-0408">Iron</keyword>
<evidence type="ECO:0000256" key="11">
    <source>
        <dbReference type="SAM" id="SignalP"/>
    </source>
</evidence>
<dbReference type="AlphaFoldDB" id="A0A845UZL8"/>
<dbReference type="Pfam" id="PF02335">
    <property type="entry name" value="Cytochrom_C552"/>
    <property type="match status" value="1"/>
</dbReference>
<dbReference type="CDD" id="cd00548">
    <property type="entry name" value="NrfA-like"/>
    <property type="match status" value="1"/>
</dbReference>
<dbReference type="GO" id="GO:0042279">
    <property type="term" value="F:nitrite reductase (cytochrome, ammonia-forming) activity"/>
    <property type="evidence" value="ECO:0007669"/>
    <property type="project" value="UniProtKB-EC"/>
</dbReference>
<dbReference type="Proteomes" id="UP000484885">
    <property type="component" value="Unassembled WGS sequence"/>
</dbReference>
<dbReference type="PANTHER" id="PTHR30633">
    <property type="entry name" value="CYTOCHROME C-552 RESPIRATORY NITRITE REDUCTASE"/>
    <property type="match status" value="1"/>
</dbReference>
<dbReference type="Gene3D" id="1.20.140.10">
    <property type="entry name" value="Butyryl-CoA Dehydrogenase, subunit A, domain 3"/>
    <property type="match status" value="1"/>
</dbReference>
<sequence length="432" mass="48710">MRKENGFVILLIALCLGLATMAAVSSSPTNGDKESFEGFDSLDEATVTENWKRYFPAQYDGWMRTSEMQETTYGGGGKAEAEGMDVEKINYLEMYPFLKVNYDGFAFSKGYYRSRGHYYALTDIADTERLPDWDKRPATCIGCKTTDVSKLDAIHGDDWYSMPFSKVMGSNTIGCLDCHAPDDATVRHARTWLDEGLAHGTFANIEPEGRTDLVCAQCHTNYHFSADTRKVELAWTTGLTAEAQLEHYDAARRSDEWVHPRTGALVAKIQHPEYELYHEGQEVNVHSMLGLQCTDCHMPKATDADGEKYTEHHWTSPLTHVESTCMGCHSNWGTDGVVARAEGVQGRVYEKQNRIGRELAEFIDAVAAKRDNGGVDEVTLTRLQKIHREAQFYWDFIWVENSNGFHNWGEAHRVLDKAETLINEGMEVLDSV</sequence>
<evidence type="ECO:0000256" key="1">
    <source>
        <dbReference type="ARBA" id="ARBA00004196"/>
    </source>
</evidence>
<name>A0A845UZL8_9GAMM</name>
<dbReference type="GO" id="GO:0019645">
    <property type="term" value="P:anaerobic electron transport chain"/>
    <property type="evidence" value="ECO:0007669"/>
    <property type="project" value="TreeGrafter"/>
</dbReference>
<dbReference type="Gene3D" id="1.10.1130.10">
    <property type="entry name" value="Flavocytochrome C3, Chain A"/>
    <property type="match status" value="1"/>
</dbReference>
<evidence type="ECO:0000256" key="7">
    <source>
        <dbReference type="ARBA" id="ARBA00022837"/>
    </source>
</evidence>
<dbReference type="GO" id="GO:0030288">
    <property type="term" value="C:outer membrane-bounded periplasmic space"/>
    <property type="evidence" value="ECO:0007669"/>
    <property type="project" value="TreeGrafter"/>
</dbReference>
<dbReference type="PANTHER" id="PTHR30633:SF0">
    <property type="entry name" value="CYTOCHROME C-552"/>
    <property type="match status" value="1"/>
</dbReference>
<keyword evidence="6 11" id="KW-0732">Signal</keyword>
<comment type="subcellular location">
    <subcellularLocation>
        <location evidence="1">Cell envelope</location>
    </subcellularLocation>
</comment>
<keyword evidence="5" id="KW-0479">Metal-binding</keyword>
<reference evidence="12 13" key="1">
    <citation type="submission" date="2020-02" db="EMBL/GenBank/DDBJ databases">
        <authorList>
            <person name="Zhang X.-Y."/>
        </authorList>
    </citation>
    <scope>NUCLEOTIDE SEQUENCE [LARGE SCALE GENOMIC DNA]</scope>
    <source>
        <strain evidence="12 13">C33</strain>
    </source>
</reference>
<feature type="chain" id="PRO_5032766702" description="nitrite reductase (cytochrome; ammonia-forming)" evidence="11">
    <location>
        <begin position="23"/>
        <end position="432"/>
    </location>
</feature>
<accession>A0A845UZL8</accession>
<keyword evidence="13" id="KW-1185">Reference proteome</keyword>
<dbReference type="InterPro" id="IPR003321">
    <property type="entry name" value="Cyt_c552"/>
</dbReference>
<keyword evidence="4" id="KW-0349">Heme</keyword>
<evidence type="ECO:0000313" key="13">
    <source>
        <dbReference type="Proteomes" id="UP000484885"/>
    </source>
</evidence>
<dbReference type="GO" id="GO:0046872">
    <property type="term" value="F:metal ion binding"/>
    <property type="evidence" value="ECO:0007669"/>
    <property type="project" value="UniProtKB-KW"/>
</dbReference>
<evidence type="ECO:0000256" key="8">
    <source>
        <dbReference type="ARBA" id="ARBA00023002"/>
    </source>
</evidence>
<organism evidence="12 13">
    <name type="scientific">Wenzhouxiangella limi</name>
    <dbReference type="NCBI Taxonomy" id="2707351"/>
    <lineage>
        <taxon>Bacteria</taxon>
        <taxon>Pseudomonadati</taxon>
        <taxon>Pseudomonadota</taxon>
        <taxon>Gammaproteobacteria</taxon>
        <taxon>Chromatiales</taxon>
        <taxon>Wenzhouxiangellaceae</taxon>
        <taxon>Wenzhouxiangella</taxon>
    </lineage>
</organism>
<evidence type="ECO:0000256" key="3">
    <source>
        <dbReference type="ARBA" id="ARBA00011887"/>
    </source>
</evidence>
<comment type="catalytic activity">
    <reaction evidence="10">
        <text>6 Fe(III)-[cytochrome c] + NH4(+) + 2 H2O = 6 Fe(II)-[cytochrome c] + nitrite + 8 H(+)</text>
        <dbReference type="Rhea" id="RHEA:13089"/>
        <dbReference type="Rhea" id="RHEA-COMP:10350"/>
        <dbReference type="Rhea" id="RHEA-COMP:14399"/>
        <dbReference type="ChEBI" id="CHEBI:15377"/>
        <dbReference type="ChEBI" id="CHEBI:15378"/>
        <dbReference type="ChEBI" id="CHEBI:16301"/>
        <dbReference type="ChEBI" id="CHEBI:28938"/>
        <dbReference type="ChEBI" id="CHEBI:29033"/>
        <dbReference type="ChEBI" id="CHEBI:29034"/>
        <dbReference type="EC" id="1.7.2.2"/>
    </reaction>
</comment>
<gene>
    <name evidence="12" type="ORF">G3I74_10740</name>
</gene>
<evidence type="ECO:0000256" key="5">
    <source>
        <dbReference type="ARBA" id="ARBA00022723"/>
    </source>
</evidence>
<keyword evidence="7" id="KW-0106">Calcium</keyword>
<evidence type="ECO:0000256" key="9">
    <source>
        <dbReference type="ARBA" id="ARBA00023004"/>
    </source>
</evidence>
<dbReference type="EMBL" id="JAAGSC010000041">
    <property type="protein sequence ID" value="NDY96208.1"/>
    <property type="molecule type" value="Genomic_DNA"/>
</dbReference>
<dbReference type="RefSeq" id="WP_164211576.1">
    <property type="nucleotide sequence ID" value="NZ_JAAGSC010000041.1"/>
</dbReference>
<dbReference type="InterPro" id="IPR036280">
    <property type="entry name" value="Multihaem_cyt_sf"/>
</dbReference>
<proteinExistence type="inferred from homology"/>
<dbReference type="GO" id="GO:0020037">
    <property type="term" value="F:heme binding"/>
    <property type="evidence" value="ECO:0007669"/>
    <property type="project" value="TreeGrafter"/>
</dbReference>
<keyword evidence="8" id="KW-0560">Oxidoreductase</keyword>
<dbReference type="PIRSF" id="PIRSF000243">
    <property type="entry name" value="Cyt_c552"/>
    <property type="match status" value="1"/>
</dbReference>
<comment type="caution">
    <text evidence="12">The sequence shown here is derived from an EMBL/GenBank/DDBJ whole genome shotgun (WGS) entry which is preliminary data.</text>
</comment>
<feature type="signal peptide" evidence="11">
    <location>
        <begin position="1"/>
        <end position="22"/>
    </location>
</feature>
<dbReference type="SUPFAM" id="SSF48695">
    <property type="entry name" value="Multiheme cytochromes"/>
    <property type="match status" value="1"/>
</dbReference>
<evidence type="ECO:0000256" key="10">
    <source>
        <dbReference type="ARBA" id="ARBA00049131"/>
    </source>
</evidence>
<protein>
    <recommendedName>
        <fullName evidence="3">nitrite reductase (cytochrome; ammonia-forming)</fullName>
        <ecNumber evidence="3">1.7.2.2</ecNumber>
    </recommendedName>
</protein>
<evidence type="ECO:0000256" key="2">
    <source>
        <dbReference type="ARBA" id="ARBA00009288"/>
    </source>
</evidence>
<comment type="similarity">
    <text evidence="2">Belongs to the cytochrome c-552 family.</text>
</comment>